<gene>
    <name evidence="1" type="ORF">J4E00_28240</name>
</gene>
<proteinExistence type="predicted"/>
<dbReference type="RefSeq" id="WP_208178724.1">
    <property type="nucleotide sequence ID" value="NZ_JAGETZ010000023.1"/>
</dbReference>
<comment type="caution">
    <text evidence="1">The sequence shown here is derived from an EMBL/GenBank/DDBJ whole genome shotgun (WGS) entry which is preliminary data.</text>
</comment>
<reference evidence="1 2" key="1">
    <citation type="submission" date="2021-03" db="EMBL/GenBank/DDBJ databases">
        <authorList>
            <person name="Kim M.K."/>
        </authorList>
    </citation>
    <scope>NUCLEOTIDE SEQUENCE [LARGE SCALE GENOMIC DNA]</scope>
    <source>
        <strain evidence="1 2">BT442</strain>
    </source>
</reference>
<accession>A0ABS3QQM8</accession>
<evidence type="ECO:0000313" key="1">
    <source>
        <dbReference type="EMBL" id="MBO2012985.1"/>
    </source>
</evidence>
<dbReference type="Proteomes" id="UP000664369">
    <property type="component" value="Unassembled WGS sequence"/>
</dbReference>
<organism evidence="1 2">
    <name type="scientific">Hymenobacter negativus</name>
    <dbReference type="NCBI Taxonomy" id="2795026"/>
    <lineage>
        <taxon>Bacteria</taxon>
        <taxon>Pseudomonadati</taxon>
        <taxon>Bacteroidota</taxon>
        <taxon>Cytophagia</taxon>
        <taxon>Cytophagales</taxon>
        <taxon>Hymenobacteraceae</taxon>
        <taxon>Hymenobacter</taxon>
    </lineage>
</organism>
<keyword evidence="2" id="KW-1185">Reference proteome</keyword>
<dbReference type="EMBL" id="JAGETZ010000023">
    <property type="protein sequence ID" value="MBO2012985.1"/>
    <property type="molecule type" value="Genomic_DNA"/>
</dbReference>
<protein>
    <submittedName>
        <fullName evidence="1">Uncharacterized protein</fullName>
    </submittedName>
</protein>
<evidence type="ECO:0000313" key="2">
    <source>
        <dbReference type="Proteomes" id="UP000664369"/>
    </source>
</evidence>
<sequence>MNKFFSVSAWLVGAAALAWLGGALFHYLVPAPPASPVLLFASYDSGVNGTLLQFQADGTFRYENLGFGSTDVVTGHYTRTDNLIRLDRLPKTGMLKRYTLLVRPSSFTETGEGIWQVGPTGRVEAGSDLVVFTIYPLASAKK</sequence>
<name>A0ABS3QQM8_9BACT</name>